<evidence type="ECO:0000256" key="1">
    <source>
        <dbReference type="SAM" id="MobiDB-lite"/>
    </source>
</evidence>
<proteinExistence type="predicted"/>
<dbReference type="PANTHER" id="PTHR37012">
    <property type="entry name" value="B-ZIP TRANSCRIPTION FACTOR (EUROFUNG)-RELATED"/>
    <property type="match status" value="1"/>
</dbReference>
<dbReference type="Proteomes" id="UP000054771">
    <property type="component" value="Unassembled WGS sequence"/>
</dbReference>
<organism evidence="2 3">
    <name type="scientific">Aspergillus calidoustus</name>
    <dbReference type="NCBI Taxonomy" id="454130"/>
    <lineage>
        <taxon>Eukaryota</taxon>
        <taxon>Fungi</taxon>
        <taxon>Dikarya</taxon>
        <taxon>Ascomycota</taxon>
        <taxon>Pezizomycotina</taxon>
        <taxon>Eurotiomycetes</taxon>
        <taxon>Eurotiomycetidae</taxon>
        <taxon>Eurotiales</taxon>
        <taxon>Aspergillaceae</taxon>
        <taxon>Aspergillus</taxon>
        <taxon>Aspergillus subgen. Nidulantes</taxon>
    </lineage>
</organism>
<sequence length="401" mass="46214">MRGFRRIPDSVPCASGAKQPQGRHYYSLLSNSFLPSESSHQSHPTMEVAQSSPNTPTEGTQKKRRRTEAQLARKRQADRINHKAKREQQKRQMENLETQVTNLQQAVQSLTDQVRVLNERLRDQTRYFSCFDLGETPSPVAAADNSSTSFSLPRPVHSAQDVLLLPADKLPMLVPGPALGEPDNNVPVDCRCGVDHRSYYECLEYSTFSILLRAHQGLNKSISNSTRLPRTPSLVHVFRPTSTDNPVIQILGLVFSQVRPANVRTLFACYVVMYRFLRWRLCPDEETQRDVPAWLYPTDIQKTIPHPVCIDFLPWPGLRDRLIHRSSQIQDPRHSVIMYMRSIHFRWPEDQDFIYTCENGELMPTQNFETGLYTYENWQVSREWAATFPKLKKYVNVGEDV</sequence>
<keyword evidence="3" id="KW-1185">Reference proteome</keyword>
<feature type="compositionally biased region" description="Basic and acidic residues" evidence="1">
    <location>
        <begin position="75"/>
        <end position="89"/>
    </location>
</feature>
<feature type="compositionally biased region" description="Basic residues" evidence="1">
    <location>
        <begin position="62"/>
        <end position="74"/>
    </location>
</feature>
<dbReference type="EMBL" id="CDMC01000001">
    <property type="protein sequence ID" value="CEL01982.1"/>
    <property type="molecule type" value="Genomic_DNA"/>
</dbReference>
<gene>
    <name evidence="2" type="ORF">ASPCAL01558</name>
</gene>
<dbReference type="OrthoDB" id="4161589at2759"/>
<dbReference type="InterPro" id="IPR021833">
    <property type="entry name" value="DUF3425"/>
</dbReference>
<evidence type="ECO:0008006" key="4">
    <source>
        <dbReference type="Google" id="ProtNLM"/>
    </source>
</evidence>
<dbReference type="OMA" id="QEHKLRM"/>
<dbReference type="AlphaFoldDB" id="A0A0U5FUI6"/>
<evidence type="ECO:0000313" key="3">
    <source>
        <dbReference type="Proteomes" id="UP000054771"/>
    </source>
</evidence>
<dbReference type="PANTHER" id="PTHR37012:SF2">
    <property type="entry name" value="BZIP DOMAIN-CONTAINING PROTEIN-RELATED"/>
    <property type="match status" value="1"/>
</dbReference>
<evidence type="ECO:0000313" key="2">
    <source>
        <dbReference type="EMBL" id="CEL01982.1"/>
    </source>
</evidence>
<feature type="region of interest" description="Disordered" evidence="1">
    <location>
        <begin position="1"/>
        <end position="20"/>
    </location>
</feature>
<name>A0A0U5FUI6_ASPCI</name>
<dbReference type="CDD" id="cd14688">
    <property type="entry name" value="bZIP_YAP"/>
    <property type="match status" value="1"/>
</dbReference>
<reference evidence="3" key="1">
    <citation type="journal article" date="2016" name="Genome Announc.">
        <title>Draft genome sequences of fungus Aspergillus calidoustus.</title>
        <authorList>
            <person name="Horn F."/>
            <person name="Linde J."/>
            <person name="Mattern D.J."/>
            <person name="Walther G."/>
            <person name="Guthke R."/>
            <person name="Scherlach K."/>
            <person name="Martin K."/>
            <person name="Brakhage A.A."/>
            <person name="Petzke L."/>
            <person name="Valiante V."/>
        </authorList>
    </citation>
    <scope>NUCLEOTIDE SEQUENCE [LARGE SCALE GENOMIC DNA]</scope>
    <source>
        <strain evidence="3">SF006504</strain>
    </source>
</reference>
<protein>
    <recommendedName>
        <fullName evidence="4">BZIP domain-containing protein</fullName>
    </recommendedName>
</protein>
<feature type="region of interest" description="Disordered" evidence="1">
    <location>
        <begin position="35"/>
        <end position="89"/>
    </location>
</feature>
<dbReference type="Pfam" id="PF11905">
    <property type="entry name" value="DUF3425"/>
    <property type="match status" value="1"/>
</dbReference>
<accession>A0A0U5FUI6</accession>
<feature type="compositionally biased region" description="Polar residues" evidence="1">
    <location>
        <begin position="35"/>
        <end position="59"/>
    </location>
</feature>